<gene>
    <name evidence="2" type="ORF">B0J11DRAFT_515769</name>
</gene>
<accession>A0A9P9EL13</accession>
<organism evidence="2 3">
    <name type="scientific">Dendryphion nanum</name>
    <dbReference type="NCBI Taxonomy" id="256645"/>
    <lineage>
        <taxon>Eukaryota</taxon>
        <taxon>Fungi</taxon>
        <taxon>Dikarya</taxon>
        <taxon>Ascomycota</taxon>
        <taxon>Pezizomycotina</taxon>
        <taxon>Dothideomycetes</taxon>
        <taxon>Pleosporomycetidae</taxon>
        <taxon>Pleosporales</taxon>
        <taxon>Torulaceae</taxon>
        <taxon>Dendryphion</taxon>
    </lineage>
</organism>
<reference evidence="2" key="1">
    <citation type="journal article" date="2021" name="Nat. Commun.">
        <title>Genetic determinants of endophytism in the Arabidopsis root mycobiome.</title>
        <authorList>
            <person name="Mesny F."/>
            <person name="Miyauchi S."/>
            <person name="Thiergart T."/>
            <person name="Pickel B."/>
            <person name="Atanasova L."/>
            <person name="Karlsson M."/>
            <person name="Huettel B."/>
            <person name="Barry K.W."/>
            <person name="Haridas S."/>
            <person name="Chen C."/>
            <person name="Bauer D."/>
            <person name="Andreopoulos W."/>
            <person name="Pangilinan J."/>
            <person name="LaButti K."/>
            <person name="Riley R."/>
            <person name="Lipzen A."/>
            <person name="Clum A."/>
            <person name="Drula E."/>
            <person name="Henrissat B."/>
            <person name="Kohler A."/>
            <person name="Grigoriev I.V."/>
            <person name="Martin F.M."/>
            <person name="Hacquard S."/>
        </authorList>
    </citation>
    <scope>NUCLEOTIDE SEQUENCE</scope>
    <source>
        <strain evidence="2">MPI-CAGE-CH-0243</strain>
    </source>
</reference>
<feature type="region of interest" description="Disordered" evidence="1">
    <location>
        <begin position="461"/>
        <end position="521"/>
    </location>
</feature>
<protein>
    <submittedName>
        <fullName evidence="2">Uncharacterized protein</fullName>
    </submittedName>
</protein>
<dbReference type="EMBL" id="JAGMWT010000001">
    <property type="protein sequence ID" value="KAH7138981.1"/>
    <property type="molecule type" value="Genomic_DNA"/>
</dbReference>
<dbReference type="Proteomes" id="UP000700596">
    <property type="component" value="Unassembled WGS sequence"/>
</dbReference>
<feature type="region of interest" description="Disordered" evidence="1">
    <location>
        <begin position="242"/>
        <end position="262"/>
    </location>
</feature>
<feature type="compositionally biased region" description="Polar residues" evidence="1">
    <location>
        <begin position="242"/>
        <end position="257"/>
    </location>
</feature>
<name>A0A9P9EL13_9PLEO</name>
<comment type="caution">
    <text evidence="2">The sequence shown here is derived from an EMBL/GenBank/DDBJ whole genome shotgun (WGS) entry which is preliminary data.</text>
</comment>
<dbReference type="OrthoDB" id="3776879at2759"/>
<evidence type="ECO:0000313" key="3">
    <source>
        <dbReference type="Proteomes" id="UP000700596"/>
    </source>
</evidence>
<evidence type="ECO:0000313" key="2">
    <source>
        <dbReference type="EMBL" id="KAH7138981.1"/>
    </source>
</evidence>
<evidence type="ECO:0000256" key="1">
    <source>
        <dbReference type="SAM" id="MobiDB-lite"/>
    </source>
</evidence>
<dbReference type="AlphaFoldDB" id="A0A9P9EL13"/>
<proteinExistence type="predicted"/>
<keyword evidence="3" id="KW-1185">Reference proteome</keyword>
<sequence length="521" mass="59330">MVFRLFVQPGEGKHWIVPKRHEPLAANATLQNSVIASTAIAAGYTSYARNFSKRLGYNNGQSIPGIFIRSSARAGIWCACVGAVANWYYHYSFTAPVVLLSGVEHTPYKIWERTEKYTVDDGFLAGAGLGLASALFLRRIPISWWAKFVGMGNLGAFTGVTASHAWFHYKGERQPSVAALEEWHKRRNLEFHWVYWNKLFMSKLSPAAQGYVILNGIFKSNSLPEEAYQTPEKFGIVGIADSPTSDESTTADGTTEQPEIPYTGYYTKPYDHAENLRNIDVQNTREKMADMEIEKKNLWKESEFILTEMVKRQYDYCHTTPTEEDERQRCQREIQILEISYNRIRLDADYLDRKLLLWEKSLKQKAAWASEADGGGKLEQWFPKITRVNPDTHDPTLSIQEVTKTRDQLVKDIANFQEQEKTATGTNKANIKQDLEDARTLLRAADRIVFELEKRAKLVEGTKSTEKTEEQSHREEVTTEKAVEKGKDEIKQVEGKGTEDVQKPVEKGKARPSNDMEPSKP</sequence>